<gene>
    <name evidence="2" type="ORF">GOP47_0018269</name>
</gene>
<name>A0A9D4UI42_ADICA</name>
<feature type="region of interest" description="Disordered" evidence="1">
    <location>
        <begin position="129"/>
        <end position="150"/>
    </location>
</feature>
<reference evidence="2" key="1">
    <citation type="submission" date="2021-01" db="EMBL/GenBank/DDBJ databases">
        <title>Adiantum capillus-veneris genome.</title>
        <authorList>
            <person name="Fang Y."/>
            <person name="Liao Q."/>
        </authorList>
    </citation>
    <scope>NUCLEOTIDE SEQUENCE</scope>
    <source>
        <strain evidence="2">H3</strain>
        <tissue evidence="2">Leaf</tissue>
    </source>
</reference>
<dbReference type="Proteomes" id="UP000886520">
    <property type="component" value="Chromosome 17"/>
</dbReference>
<proteinExistence type="predicted"/>
<dbReference type="OrthoDB" id="1932439at2759"/>
<accession>A0A9D4UI42</accession>
<feature type="region of interest" description="Disordered" evidence="1">
    <location>
        <begin position="305"/>
        <end position="340"/>
    </location>
</feature>
<dbReference type="PANTHER" id="PTHR34665:SF4">
    <property type="entry name" value="DUF3741 DOMAIN-CONTAINING PROTEIN"/>
    <property type="match status" value="1"/>
</dbReference>
<dbReference type="AlphaFoldDB" id="A0A9D4UI42"/>
<organism evidence="2 3">
    <name type="scientific">Adiantum capillus-veneris</name>
    <name type="common">Maidenhair fern</name>
    <dbReference type="NCBI Taxonomy" id="13818"/>
    <lineage>
        <taxon>Eukaryota</taxon>
        <taxon>Viridiplantae</taxon>
        <taxon>Streptophyta</taxon>
        <taxon>Embryophyta</taxon>
        <taxon>Tracheophyta</taxon>
        <taxon>Polypodiopsida</taxon>
        <taxon>Polypodiidae</taxon>
        <taxon>Polypodiales</taxon>
        <taxon>Pteridineae</taxon>
        <taxon>Pteridaceae</taxon>
        <taxon>Vittarioideae</taxon>
        <taxon>Adiantum</taxon>
    </lineage>
</organism>
<dbReference type="PANTHER" id="PTHR34665">
    <property type="entry name" value="DUF3741 DOMAIN-CONTAINING PROTEIN"/>
    <property type="match status" value="1"/>
</dbReference>
<keyword evidence="3" id="KW-1185">Reference proteome</keyword>
<evidence type="ECO:0000313" key="3">
    <source>
        <dbReference type="Proteomes" id="UP000886520"/>
    </source>
</evidence>
<protein>
    <submittedName>
        <fullName evidence="2">Uncharacterized protein</fullName>
    </submittedName>
</protein>
<dbReference type="EMBL" id="JABFUD020000017">
    <property type="protein sequence ID" value="KAI5067741.1"/>
    <property type="molecule type" value="Genomic_DNA"/>
</dbReference>
<comment type="caution">
    <text evidence="2">The sequence shown here is derived from an EMBL/GenBank/DDBJ whole genome shotgun (WGS) entry which is preliminary data.</text>
</comment>
<feature type="compositionally biased region" description="Low complexity" evidence="1">
    <location>
        <begin position="133"/>
        <end position="147"/>
    </location>
</feature>
<evidence type="ECO:0000313" key="2">
    <source>
        <dbReference type="EMBL" id="KAI5067741.1"/>
    </source>
</evidence>
<evidence type="ECO:0000256" key="1">
    <source>
        <dbReference type="SAM" id="MobiDB-lite"/>
    </source>
</evidence>
<feature type="region of interest" description="Disordered" evidence="1">
    <location>
        <begin position="1"/>
        <end position="24"/>
    </location>
</feature>
<feature type="compositionally biased region" description="Low complexity" evidence="1">
    <location>
        <begin position="305"/>
        <end position="323"/>
    </location>
</feature>
<feature type="compositionally biased region" description="Polar residues" evidence="1">
    <location>
        <begin position="67"/>
        <end position="92"/>
    </location>
</feature>
<feature type="region of interest" description="Disordered" evidence="1">
    <location>
        <begin position="407"/>
        <end position="433"/>
    </location>
</feature>
<feature type="compositionally biased region" description="Basic and acidic residues" evidence="1">
    <location>
        <begin position="1"/>
        <end position="21"/>
    </location>
</feature>
<feature type="region of interest" description="Disordered" evidence="1">
    <location>
        <begin position="44"/>
        <end position="93"/>
    </location>
</feature>
<sequence>MRKKVGKEDWAHGGKKEREESLTMAHRKAAALAWYRHNRKGTNVLGSGKGKMQQSPFSPAHVARHQGNASSSNYTVSDANSSNADQNTQTDMGSGMCVPMSHAPCHNLSPQLNVVSPVPQASRFKAEALVLQSSSSSKPSLPSPHTSIPNNKHNLIDPNKQQLINMSTGQSLALLSLLPHHQSQKCFNLQRKGYGSGDNDDNTATWDCGSSLYDSFELLCLSNQLGRCLTTVNAAAAMASSASSSSRLLRNLTSPTIQGPPLQPSYIPRSLYALPQFMIPNYLVKKASKKRSSLIYPVFSMPSSANGSSPSSALPALPPSASSQGNKSDSVAADQTRKKAESGGFRGVFNSLLKSFHKKDDHKPKRSNLSEELEKLPKHRSLGIGRGLPLLQDMDLNRALPTRSFSAMATKESPTSSSPAATAVASKKSPSSTSKTAAAAAAAAMAYKRAPNSYATPTVQNYYQQHHHFRNEGFRTTSIRPSKYVTKWAQQGA</sequence>
<feature type="compositionally biased region" description="Low complexity" evidence="1">
    <location>
        <begin position="409"/>
        <end position="433"/>
    </location>
</feature>